<dbReference type="Pfam" id="PF05133">
    <property type="entry name" value="SPP1_portal"/>
    <property type="match status" value="1"/>
</dbReference>
<proteinExistence type="predicted"/>
<dbReference type="Proteomes" id="UP000265816">
    <property type="component" value="Unassembled WGS sequence"/>
</dbReference>
<evidence type="ECO:0000313" key="1">
    <source>
        <dbReference type="EMBL" id="RID85659.1"/>
    </source>
</evidence>
<name>A0A398B6C9_9BACI</name>
<dbReference type="OrthoDB" id="1697867at2"/>
<accession>A0A398B6C9</accession>
<dbReference type="AlphaFoldDB" id="A0A398B6C9"/>
<reference evidence="1 2" key="1">
    <citation type="submission" date="2018-08" db="EMBL/GenBank/DDBJ databases">
        <title>Bacillus jemisoniae sp. nov., Bacillus chryseoplanitiae sp. nov., Bacillus resnikiae sp. nov., and Bacillus frankliniae sp. nov., isolated from Viking spacecraft and associated surfaces.</title>
        <authorList>
            <person name="Seuylemezian A."/>
            <person name="Vaishampayan P."/>
        </authorList>
    </citation>
    <scope>NUCLEOTIDE SEQUENCE [LARGE SCALE GENOMIC DNA]</scope>
    <source>
        <strain evidence="1 2">JJ-247</strain>
    </source>
</reference>
<dbReference type="NCBIfam" id="TIGR01538">
    <property type="entry name" value="portal_SPP1"/>
    <property type="match status" value="1"/>
</dbReference>
<dbReference type="InterPro" id="IPR021145">
    <property type="entry name" value="Portal_protein_SPP1_Gp6-like"/>
</dbReference>
<dbReference type="EMBL" id="QWVT01000015">
    <property type="protein sequence ID" value="RID85659.1"/>
    <property type="molecule type" value="Genomic_DNA"/>
</dbReference>
<evidence type="ECO:0000313" key="2">
    <source>
        <dbReference type="Proteomes" id="UP000265816"/>
    </source>
</evidence>
<protein>
    <submittedName>
        <fullName evidence="1">Phage portal protein</fullName>
    </submittedName>
</protein>
<comment type="caution">
    <text evidence="1">The sequence shown here is derived from an EMBL/GenBank/DDBJ whole genome shotgun (WGS) entry which is preliminary data.</text>
</comment>
<dbReference type="RefSeq" id="WP_119112512.1">
    <property type="nucleotide sequence ID" value="NZ_CBCSEO010000002.1"/>
</dbReference>
<sequence>MYPNTPTETEKLAAQMQKDSATAHQRLIKEYIDNHDTSKMAEGVRYYENENDITKRVQYAVVDDVKIVDNEKTNNKIPHGWHKLLVDQKAAYLVGQPINFSADDEKLTEFINEYLGEKWDDTANELVVAASNKGKEWLHPFIDEDGEFDFMQIPAEQCIPVYADKRNRKLAYMIRYYPHVLVDEETIRVELSDDKQVWFYVKSNGEYIPDPSVEENPQSHFYYGAGKNMKGYGWGRVPFIKFRNNEQEKGDLAYYKQSIDSFDKRVSDNQNTLDEIQELITILKGYDGTDLGEFQRNLRYYKTIKVDSEGGVDTLKQEMPIASIDSHLDRLRESIFTFGFGVDVGTDKFGNSPSGIALEFLYSLLDLKASTLERKFRPALQELMWFLCEYLSISGKGEFDYKEVDFTFKRTMMVNELEIADIAQKSAGIISKKTILANHPWVDDLQQEMKRIEEEKEAYVDLETPIKQNKVNNNEPGKQS</sequence>
<keyword evidence="2" id="KW-1185">Reference proteome</keyword>
<gene>
    <name evidence="1" type="ORF">D1970_08885</name>
</gene>
<dbReference type="InterPro" id="IPR006428">
    <property type="entry name" value="Portal_SPP1-type"/>
</dbReference>
<organism evidence="1 2">
    <name type="scientific">Mesobacillus zeae</name>
    <dbReference type="NCBI Taxonomy" id="1917180"/>
    <lineage>
        <taxon>Bacteria</taxon>
        <taxon>Bacillati</taxon>
        <taxon>Bacillota</taxon>
        <taxon>Bacilli</taxon>
        <taxon>Bacillales</taxon>
        <taxon>Bacillaceae</taxon>
        <taxon>Mesobacillus</taxon>
    </lineage>
</organism>